<evidence type="ECO:0000313" key="1">
    <source>
        <dbReference type="EMBL" id="PQJ27260.1"/>
    </source>
</evidence>
<organism evidence="1 2">
    <name type="scientific">Rubritalea profundi</name>
    <dbReference type="NCBI Taxonomy" id="1658618"/>
    <lineage>
        <taxon>Bacteria</taxon>
        <taxon>Pseudomonadati</taxon>
        <taxon>Verrucomicrobiota</taxon>
        <taxon>Verrucomicrobiia</taxon>
        <taxon>Verrucomicrobiales</taxon>
        <taxon>Rubritaleaceae</taxon>
        <taxon>Rubritalea</taxon>
    </lineage>
</organism>
<evidence type="ECO:0000313" key="2">
    <source>
        <dbReference type="Proteomes" id="UP000239907"/>
    </source>
</evidence>
<sequence>MIRLPSSGRIVNRPAALILSFLLWNLSGAEWLRGEDFTRPSNNWVATDALGRHLPVHRETGDRRPGKFVGIFYFVWVGNHTPKVYDITKILKVPEEERQWGPYKATHFGCEPEYSYFHSSDPWVIRRDMQMLVNTGVDFLFLDVTNGLIYEESVDALLGVIRAMRDKGIHALGVVFTTNGGGGATINRIHDRFYKDGQHEDLWFQWDGKPVIFGTKDDPKIREELKDYFTIKRSWAWTATKTEPDHWQWLDTSPQDYGWSASPDIPEQIPVTAASHATNSIGRSYHDGAQPPVGPDYLTELTSQGLHFEEQWKRAHEVVRRSS</sequence>
<reference evidence="1 2" key="1">
    <citation type="submission" date="2016-12" db="EMBL/GenBank/DDBJ databases">
        <title>Study of bacterial adaptation to deep sea.</title>
        <authorList>
            <person name="Song J."/>
            <person name="Yoshizawa S."/>
            <person name="Kogure K."/>
        </authorList>
    </citation>
    <scope>NUCLEOTIDE SEQUENCE [LARGE SCALE GENOMIC DNA]</scope>
    <source>
        <strain evidence="1 2">SAORIC-165</strain>
    </source>
</reference>
<dbReference type="Proteomes" id="UP000239907">
    <property type="component" value="Unassembled WGS sequence"/>
</dbReference>
<accession>A0A2S7TY70</accession>
<dbReference type="EMBL" id="MQWA01000001">
    <property type="protein sequence ID" value="PQJ27260.1"/>
    <property type="molecule type" value="Genomic_DNA"/>
</dbReference>
<comment type="caution">
    <text evidence="1">The sequence shown here is derived from an EMBL/GenBank/DDBJ whole genome shotgun (WGS) entry which is preliminary data.</text>
</comment>
<dbReference type="AlphaFoldDB" id="A0A2S7TY70"/>
<keyword evidence="2" id="KW-1185">Reference proteome</keyword>
<name>A0A2S7TY70_9BACT</name>
<gene>
    <name evidence="1" type="ORF">BSZ32_01295</name>
</gene>
<dbReference type="Gene3D" id="3.20.20.80">
    <property type="entry name" value="Glycosidases"/>
    <property type="match status" value="1"/>
</dbReference>
<protein>
    <submittedName>
        <fullName evidence="1">Uncharacterized protein</fullName>
    </submittedName>
</protein>
<proteinExistence type="predicted"/>